<evidence type="ECO:0000313" key="2">
    <source>
        <dbReference type="EMBL" id="KAF5482045.1"/>
    </source>
</evidence>
<keyword evidence="1" id="KW-0812">Transmembrane</keyword>
<gene>
    <name evidence="2" type="ORF">F2P56_002644</name>
</gene>
<keyword evidence="1" id="KW-0472">Membrane</keyword>
<evidence type="ECO:0000256" key="1">
    <source>
        <dbReference type="SAM" id="Phobius"/>
    </source>
</evidence>
<name>A0A834D9F9_JUGRE</name>
<protein>
    <recommendedName>
        <fullName evidence="4">Arabinogalactan peptide, AGP</fullName>
    </recommendedName>
</protein>
<dbReference type="Proteomes" id="UP000619265">
    <property type="component" value="Unassembled WGS sequence"/>
</dbReference>
<keyword evidence="1" id="KW-1133">Transmembrane helix</keyword>
<proteinExistence type="predicted"/>
<dbReference type="PANTHER" id="PTHR33374">
    <property type="entry name" value="ARABINOGALACTAN PROTEIN 20"/>
    <property type="match status" value="1"/>
</dbReference>
<dbReference type="AlphaFoldDB" id="A0A834D9F9"/>
<dbReference type="EMBL" id="LIHL02000001">
    <property type="protein sequence ID" value="KAF5482045.1"/>
    <property type="molecule type" value="Genomic_DNA"/>
</dbReference>
<dbReference type="Pfam" id="PF06376">
    <property type="entry name" value="AGP"/>
    <property type="match status" value="1"/>
</dbReference>
<dbReference type="InterPro" id="IPR009424">
    <property type="entry name" value="AGP16/20/22/41"/>
</dbReference>
<reference evidence="2" key="1">
    <citation type="submission" date="2015-10" db="EMBL/GenBank/DDBJ databases">
        <authorList>
            <person name="Martinez-Garcia P.J."/>
            <person name="Crepeau M.W."/>
            <person name="Puiu D."/>
            <person name="Gonzalez-Ibeas D."/>
            <person name="Whalen J."/>
            <person name="Stevens K."/>
            <person name="Paul R."/>
            <person name="Butterfield T."/>
            <person name="Britton M."/>
            <person name="Reagan R."/>
            <person name="Chakraborty S."/>
            <person name="Walawage S.L."/>
            <person name="Vasquez-Gross H.A."/>
            <person name="Cardeno C."/>
            <person name="Famula R."/>
            <person name="Pratt K."/>
            <person name="Kuruganti S."/>
            <person name="Aradhya M.K."/>
            <person name="Leslie C.A."/>
            <person name="Dandekar A.M."/>
            <person name="Salzberg S.L."/>
            <person name="Wegrzyn J.L."/>
            <person name="Langley C.H."/>
            <person name="Neale D.B."/>
        </authorList>
    </citation>
    <scope>NUCLEOTIDE SEQUENCE</scope>
    <source>
        <tissue evidence="2">Leaves</tissue>
    </source>
</reference>
<evidence type="ECO:0008006" key="4">
    <source>
        <dbReference type="Google" id="ProtNLM"/>
    </source>
</evidence>
<comment type="caution">
    <text evidence="2">The sequence shown here is derived from an EMBL/GenBank/DDBJ whole genome shotgun (WGS) entry which is preliminary data.</text>
</comment>
<organism evidence="2 3">
    <name type="scientific">Juglans regia</name>
    <name type="common">English walnut</name>
    <dbReference type="NCBI Taxonomy" id="51240"/>
    <lineage>
        <taxon>Eukaryota</taxon>
        <taxon>Viridiplantae</taxon>
        <taxon>Streptophyta</taxon>
        <taxon>Embryophyta</taxon>
        <taxon>Tracheophyta</taxon>
        <taxon>Spermatophyta</taxon>
        <taxon>Magnoliopsida</taxon>
        <taxon>eudicotyledons</taxon>
        <taxon>Gunneridae</taxon>
        <taxon>Pentapetalae</taxon>
        <taxon>rosids</taxon>
        <taxon>fabids</taxon>
        <taxon>Fagales</taxon>
        <taxon>Juglandaceae</taxon>
        <taxon>Juglans</taxon>
    </lineage>
</organism>
<feature type="non-terminal residue" evidence="2">
    <location>
        <position position="1"/>
    </location>
</feature>
<feature type="transmembrane region" description="Helical" evidence="1">
    <location>
        <begin position="47"/>
        <end position="67"/>
    </location>
</feature>
<reference evidence="2" key="2">
    <citation type="submission" date="2020-03" db="EMBL/GenBank/DDBJ databases">
        <title>Walnut 2.0.</title>
        <authorList>
            <person name="Marrano A."/>
            <person name="Britton M."/>
            <person name="Zimin A.V."/>
            <person name="Zaini P.A."/>
            <person name="Workman R."/>
            <person name="Puiu D."/>
            <person name="Bianco L."/>
            <person name="Allen B.J."/>
            <person name="Troggio M."/>
            <person name="Leslie C.A."/>
            <person name="Timp W."/>
            <person name="Dendekar A."/>
            <person name="Salzberg S.L."/>
            <person name="Neale D.B."/>
        </authorList>
    </citation>
    <scope>NUCLEOTIDE SEQUENCE</scope>
    <source>
        <tissue evidence="2">Leaves</tissue>
    </source>
</reference>
<evidence type="ECO:0000313" key="3">
    <source>
        <dbReference type="Proteomes" id="UP000619265"/>
    </source>
</evidence>
<feature type="transmembrane region" description="Helical" evidence="1">
    <location>
        <begin position="87"/>
        <end position="103"/>
    </location>
</feature>
<dbReference type="Gramene" id="Jr01_28600_p1">
    <property type="protein sequence ID" value="cds.Jr01_28600_p1"/>
    <property type="gene ID" value="Jr01_28600"/>
</dbReference>
<sequence>QFPPTPFHLLNHFPHTARSLNPNSSFSFLLLLQFHTDILKMNSMRSYAFSVIGFVFSALLLLSQAQTLAPSPAPEGPISDGSAIDQGIAYVLLLVALAITYLVH</sequence>
<accession>A0A834D9F9</accession>